<evidence type="ECO:0000313" key="5">
    <source>
        <dbReference type="EMBL" id="AXI82026.1"/>
    </source>
</evidence>
<gene>
    <name evidence="2" type="primary">ORF3</name>
</gene>
<feature type="transmembrane region" description="Helical" evidence="1">
    <location>
        <begin position="7"/>
        <end position="29"/>
    </location>
</feature>
<accession>A0A2S0M2V2</accession>
<sequence length="45" mass="5065">MDDFREAILILVVDFSFVILLLLIISFVVPKLQQGVAFNTGIRTV</sequence>
<evidence type="ECO:0000313" key="3">
    <source>
        <dbReference type="EMBL" id="AXI81989.1"/>
    </source>
</evidence>
<reference evidence="2" key="1">
    <citation type="submission" date="2017-03" db="EMBL/GenBank/DDBJ databases">
        <title>Characterization of Divergent GLRaV-3 Isolates.</title>
        <authorList>
            <person name="Al Rwahnih M."/>
        </authorList>
    </citation>
    <scope>NUCLEOTIDE SEQUENCE</scope>
    <source>
        <strain evidence="2">Trc139</strain>
    </source>
</reference>
<evidence type="ECO:0000313" key="2">
    <source>
        <dbReference type="EMBL" id="AVN99283.1"/>
    </source>
</evidence>
<reference evidence="3" key="2">
    <citation type="submission" date="2018-06" db="EMBL/GenBank/DDBJ databases">
        <title>Characterization of grapevine leafroll-associated virus 3 genetic variants and application towards RT-qPCR assay design.</title>
        <authorList>
            <person name="Al Rwahnih M."/>
            <person name="Diaz-Lara A."/>
        </authorList>
    </citation>
    <scope>NUCLEOTIDE SEQUENCE</scope>
    <source>
        <strain evidence="3">Cha137</strain>
        <strain evidence="4">Cha138</strain>
        <strain evidence="5">Cha141</strain>
    </source>
</reference>
<organism evidence="2">
    <name type="scientific">Grapevine leafroll-associated virus 3</name>
    <dbReference type="NCBI Taxonomy" id="55951"/>
    <lineage>
        <taxon>Viruses</taxon>
        <taxon>Riboviria</taxon>
        <taxon>Orthornavirae</taxon>
        <taxon>Kitrinoviricota</taxon>
        <taxon>Alsuviricetes</taxon>
        <taxon>Martellivirales</taxon>
        <taxon>Closteroviridae</taxon>
        <taxon>Ampelovirus</taxon>
        <taxon>Ampelovirus trivitis</taxon>
    </lineage>
</organism>
<proteinExistence type="predicted"/>
<dbReference type="EMBL" id="MH521095">
    <property type="protein sequence ID" value="AXI82001.1"/>
    <property type="molecule type" value="Genomic_RNA"/>
</dbReference>
<keyword evidence="1" id="KW-1133">Transmembrane helix</keyword>
<dbReference type="EMBL" id="MH521094">
    <property type="protein sequence ID" value="AXI81989.1"/>
    <property type="molecule type" value="Genomic_RNA"/>
</dbReference>
<protein>
    <submittedName>
        <fullName evidence="2">5 kDa protein</fullName>
    </submittedName>
</protein>
<dbReference type="EMBL" id="KY764332">
    <property type="protein sequence ID" value="AVN99283.1"/>
    <property type="molecule type" value="Genomic_RNA"/>
</dbReference>
<evidence type="ECO:0000256" key="1">
    <source>
        <dbReference type="SAM" id="Phobius"/>
    </source>
</evidence>
<evidence type="ECO:0000313" key="4">
    <source>
        <dbReference type="EMBL" id="AXI82001.1"/>
    </source>
</evidence>
<keyword evidence="1" id="KW-0812">Transmembrane</keyword>
<dbReference type="EMBL" id="MH521097">
    <property type="protein sequence ID" value="AXI82026.1"/>
    <property type="molecule type" value="Genomic_RNA"/>
</dbReference>
<name>A0A2S0M2V2_9CLOS</name>
<keyword evidence="1" id="KW-0472">Membrane</keyword>